<evidence type="ECO:0000313" key="3">
    <source>
        <dbReference type="Proteomes" id="UP000181992"/>
    </source>
</evidence>
<feature type="domain" description="Peptidase C39-like" evidence="1">
    <location>
        <begin position="4"/>
        <end position="150"/>
    </location>
</feature>
<evidence type="ECO:0000313" key="2">
    <source>
        <dbReference type="EMBL" id="OIO31035.1"/>
    </source>
</evidence>
<evidence type="ECO:0000259" key="1">
    <source>
        <dbReference type="Pfam" id="PF13529"/>
    </source>
</evidence>
<protein>
    <recommendedName>
        <fullName evidence="1">Peptidase C39-like domain-containing protein</fullName>
    </recommendedName>
</protein>
<comment type="caution">
    <text evidence="2">The sequence shown here is derived from an EMBL/GenBank/DDBJ whole genome shotgun (WGS) entry which is preliminary data.</text>
</comment>
<accession>A0A1J4V4W1</accession>
<dbReference type="Pfam" id="PF13529">
    <property type="entry name" value="Peptidase_C39_2"/>
    <property type="match status" value="1"/>
</dbReference>
<dbReference type="Proteomes" id="UP000181992">
    <property type="component" value="Unassembled WGS sequence"/>
</dbReference>
<sequence length="178" mass="20459">MKLAIPYYSQFFDVTDALWQPRACGVSCLKMLIEARGLKTPSLDMMIADGIILGAYSENGWLHEGLIALGKKYGAELSRKEFRKKDADVETAERLNKEGVEFIVQTLEEGNPIIVSVIKNFEVRDKFHMVVIVGMKKEVGEVQGFYYHDPDHKVREEAENLFVPIDIFRANWRRMVIF</sequence>
<dbReference type="InterPro" id="IPR039564">
    <property type="entry name" value="Peptidase_C39-like"/>
</dbReference>
<dbReference type="Gene3D" id="3.90.70.10">
    <property type="entry name" value="Cysteine proteinases"/>
    <property type="match status" value="1"/>
</dbReference>
<name>A0A1J4V4W1_9BACT</name>
<reference evidence="2 3" key="1">
    <citation type="journal article" date="2016" name="Environ. Microbiol.">
        <title>Genomic resolution of a cold subsurface aquifer community provides metabolic insights for novel microbes adapted to high CO concentrations.</title>
        <authorList>
            <person name="Probst A.J."/>
            <person name="Castelle C.J."/>
            <person name="Singh A."/>
            <person name="Brown C.T."/>
            <person name="Anantharaman K."/>
            <person name="Sharon I."/>
            <person name="Hug L.A."/>
            <person name="Burstein D."/>
            <person name="Emerson J.B."/>
            <person name="Thomas B.C."/>
            <person name="Banfield J.F."/>
        </authorList>
    </citation>
    <scope>NUCLEOTIDE SEQUENCE [LARGE SCALE GENOMIC DNA]</scope>
    <source>
        <strain evidence="2">CG1_02_43_90</strain>
    </source>
</reference>
<gene>
    <name evidence="2" type="ORF">AUJ77_00855</name>
</gene>
<proteinExistence type="predicted"/>
<dbReference type="AlphaFoldDB" id="A0A1J4V4W1"/>
<organism evidence="2 3">
    <name type="scientific">Candidatus Nomurabacteria bacterium CG1_02_43_90</name>
    <dbReference type="NCBI Taxonomy" id="1805281"/>
    <lineage>
        <taxon>Bacteria</taxon>
        <taxon>Candidatus Nomuraibacteriota</taxon>
    </lineage>
</organism>
<dbReference type="EMBL" id="MNVN01000009">
    <property type="protein sequence ID" value="OIO31035.1"/>
    <property type="molecule type" value="Genomic_DNA"/>
</dbReference>